<protein>
    <submittedName>
        <fullName evidence="2">Glycerophosphodiester phosphodiesterase</fullName>
    </submittedName>
</protein>
<feature type="domain" description="GP-PDE" evidence="1">
    <location>
        <begin position="9"/>
        <end position="243"/>
    </location>
</feature>
<proteinExistence type="predicted"/>
<dbReference type="Proteomes" id="UP000216533">
    <property type="component" value="Unassembled WGS sequence"/>
</dbReference>
<accession>A0A255EI28</accession>
<dbReference type="GO" id="GO:0008081">
    <property type="term" value="F:phosphoric diester hydrolase activity"/>
    <property type="evidence" value="ECO:0007669"/>
    <property type="project" value="InterPro"/>
</dbReference>
<dbReference type="RefSeq" id="WP_094449892.1">
    <property type="nucleotide sequence ID" value="NZ_NMVI01000009.1"/>
</dbReference>
<dbReference type="AlphaFoldDB" id="A0A255EI28"/>
<reference evidence="2 3" key="1">
    <citation type="submission" date="2017-07" db="EMBL/GenBank/DDBJ databases">
        <title>Draft whole genome sequences of clinical Proprionibacteriaceae strains.</title>
        <authorList>
            <person name="Bernier A.-M."/>
            <person name="Bernard K."/>
            <person name="Domingo M.-C."/>
        </authorList>
    </citation>
    <scope>NUCLEOTIDE SEQUENCE [LARGE SCALE GENOMIC DNA]</scope>
    <source>
        <strain evidence="2 3">NML 160184</strain>
    </source>
</reference>
<organism evidence="2 3">
    <name type="scientific">Parenemella sanctibonifatiensis</name>
    <dbReference type="NCBI Taxonomy" id="2016505"/>
    <lineage>
        <taxon>Bacteria</taxon>
        <taxon>Bacillati</taxon>
        <taxon>Actinomycetota</taxon>
        <taxon>Actinomycetes</taxon>
        <taxon>Propionibacteriales</taxon>
        <taxon>Propionibacteriaceae</taxon>
        <taxon>Parenemella</taxon>
    </lineage>
</organism>
<dbReference type="PANTHER" id="PTHR43805:SF1">
    <property type="entry name" value="GP-PDE DOMAIN-CONTAINING PROTEIN"/>
    <property type="match status" value="1"/>
</dbReference>
<dbReference type="SUPFAM" id="SSF51695">
    <property type="entry name" value="PLC-like phosphodiesterases"/>
    <property type="match status" value="1"/>
</dbReference>
<dbReference type="InterPro" id="IPR030395">
    <property type="entry name" value="GP_PDE_dom"/>
</dbReference>
<name>A0A255EI28_9ACTN</name>
<dbReference type="Gene3D" id="3.20.20.190">
    <property type="entry name" value="Phosphatidylinositol (PI) phosphodiesterase"/>
    <property type="match status" value="1"/>
</dbReference>
<dbReference type="Pfam" id="PF03009">
    <property type="entry name" value="GDPD"/>
    <property type="match status" value="1"/>
</dbReference>
<dbReference type="GO" id="GO:0006629">
    <property type="term" value="P:lipid metabolic process"/>
    <property type="evidence" value="ECO:0007669"/>
    <property type="project" value="InterPro"/>
</dbReference>
<dbReference type="PANTHER" id="PTHR43805">
    <property type="entry name" value="GLYCEROPHOSPHORYL DIESTER PHOSPHODIESTERASE"/>
    <property type="match status" value="1"/>
</dbReference>
<comment type="caution">
    <text evidence="2">The sequence shown here is derived from an EMBL/GenBank/DDBJ whole genome shotgun (WGS) entry which is preliminary data.</text>
</comment>
<dbReference type="EMBL" id="NMVI01000009">
    <property type="protein sequence ID" value="OYN89275.1"/>
    <property type="molecule type" value="Genomic_DNA"/>
</dbReference>
<gene>
    <name evidence="2" type="ORF">CGZ92_02865</name>
</gene>
<evidence type="ECO:0000259" key="1">
    <source>
        <dbReference type="PROSITE" id="PS51704"/>
    </source>
</evidence>
<sequence>MKPYFDAPFVALAHQGGPAYGPNRGRPNTLAAFRTAVELGYTHLETDVHASAEGTVWIHHDPTLADGRAIADLSDAELTGARVGSEPVPTLAQALEECAQARFNIDLKAAGAVAPVAEVIRRFGAEDRVCVGAFSNARLRQFRRLLPQVATSVGPIGVAYAAWLPVAPRLAPPAGDAFQIPQSHRIGPVRVPTLTEQLVANAHARGQQVHVWTINDEAAMQHLIDAGVDGIVTDAIDVLATVLRRRRLWP</sequence>
<dbReference type="InterPro" id="IPR017946">
    <property type="entry name" value="PLC-like_Pdiesterase_TIM-brl"/>
</dbReference>
<dbReference type="PROSITE" id="PS51704">
    <property type="entry name" value="GP_PDE"/>
    <property type="match status" value="1"/>
</dbReference>
<evidence type="ECO:0000313" key="2">
    <source>
        <dbReference type="EMBL" id="OYN89275.1"/>
    </source>
</evidence>
<evidence type="ECO:0000313" key="3">
    <source>
        <dbReference type="Proteomes" id="UP000216533"/>
    </source>
</evidence>